<feature type="domain" description="Kazal-like" evidence="4">
    <location>
        <begin position="8"/>
        <end position="59"/>
    </location>
</feature>
<dbReference type="EMBL" id="CAXKWB010007088">
    <property type="protein sequence ID" value="CAL4085562.1"/>
    <property type="molecule type" value="Genomic_DNA"/>
</dbReference>
<dbReference type="InterPro" id="IPR036058">
    <property type="entry name" value="Kazal_dom_sf"/>
</dbReference>
<dbReference type="PROSITE" id="PS51465">
    <property type="entry name" value="KAZAL_2"/>
    <property type="match status" value="7"/>
</dbReference>
<dbReference type="Gene3D" id="3.30.60.30">
    <property type="match status" value="7"/>
</dbReference>
<feature type="domain" description="Kazal-like" evidence="4">
    <location>
        <begin position="322"/>
        <end position="372"/>
    </location>
</feature>
<dbReference type="InterPro" id="IPR002350">
    <property type="entry name" value="Kazal_dom"/>
</dbReference>
<feature type="domain" description="Kazal-like" evidence="4">
    <location>
        <begin position="60"/>
        <end position="110"/>
    </location>
</feature>
<keyword evidence="3" id="KW-1015">Disulfide bond</keyword>
<feature type="domain" description="Kazal-like" evidence="4">
    <location>
        <begin position="111"/>
        <end position="163"/>
    </location>
</feature>
<keyword evidence="1" id="KW-0646">Protease inhibitor</keyword>
<evidence type="ECO:0000256" key="3">
    <source>
        <dbReference type="ARBA" id="ARBA00023157"/>
    </source>
</evidence>
<feature type="non-terminal residue" evidence="5">
    <location>
        <position position="374"/>
    </location>
</feature>
<name>A0AAV2QL94_MEGNR</name>
<keyword evidence="2" id="KW-0722">Serine protease inhibitor</keyword>
<evidence type="ECO:0000313" key="6">
    <source>
        <dbReference type="Proteomes" id="UP001497623"/>
    </source>
</evidence>
<dbReference type="AlphaFoldDB" id="A0AAV2QL94"/>
<dbReference type="PANTHER" id="PTHR10913:SF45">
    <property type="entry name" value="FOLLISTATIN, ISOFORM A-RELATED"/>
    <property type="match status" value="1"/>
</dbReference>
<evidence type="ECO:0000259" key="4">
    <source>
        <dbReference type="PROSITE" id="PS51465"/>
    </source>
</evidence>
<evidence type="ECO:0000313" key="5">
    <source>
        <dbReference type="EMBL" id="CAL4085562.1"/>
    </source>
</evidence>
<accession>A0AAV2QL94</accession>
<dbReference type="GO" id="GO:0005576">
    <property type="term" value="C:extracellular region"/>
    <property type="evidence" value="ECO:0007669"/>
    <property type="project" value="TreeGrafter"/>
</dbReference>
<keyword evidence="6" id="KW-1185">Reference proteome</keyword>
<dbReference type="Proteomes" id="UP001497623">
    <property type="component" value="Unassembled WGS sequence"/>
</dbReference>
<proteinExistence type="predicted"/>
<gene>
    <name evidence="5" type="ORF">MNOR_LOCUS12748</name>
</gene>
<dbReference type="InterPro" id="IPR050653">
    <property type="entry name" value="Prot_Inhib_GrowthFact_Antg"/>
</dbReference>
<dbReference type="Pfam" id="PF07648">
    <property type="entry name" value="Kazal_2"/>
    <property type="match status" value="4"/>
</dbReference>
<protein>
    <recommendedName>
        <fullName evidence="4">Kazal-like domain-containing protein</fullName>
    </recommendedName>
</protein>
<reference evidence="5 6" key="1">
    <citation type="submission" date="2024-05" db="EMBL/GenBank/DDBJ databases">
        <authorList>
            <person name="Wallberg A."/>
        </authorList>
    </citation>
    <scope>NUCLEOTIDE SEQUENCE [LARGE SCALE GENOMIC DNA]</scope>
</reference>
<organism evidence="5 6">
    <name type="scientific">Meganyctiphanes norvegica</name>
    <name type="common">Northern krill</name>
    <name type="synonym">Thysanopoda norvegica</name>
    <dbReference type="NCBI Taxonomy" id="48144"/>
    <lineage>
        <taxon>Eukaryota</taxon>
        <taxon>Metazoa</taxon>
        <taxon>Ecdysozoa</taxon>
        <taxon>Arthropoda</taxon>
        <taxon>Crustacea</taxon>
        <taxon>Multicrustacea</taxon>
        <taxon>Malacostraca</taxon>
        <taxon>Eumalacostraca</taxon>
        <taxon>Eucarida</taxon>
        <taxon>Euphausiacea</taxon>
        <taxon>Euphausiidae</taxon>
        <taxon>Meganyctiphanes</taxon>
    </lineage>
</organism>
<dbReference type="PANTHER" id="PTHR10913">
    <property type="entry name" value="FOLLISTATIN-RELATED"/>
    <property type="match status" value="1"/>
</dbReference>
<comment type="caution">
    <text evidence="5">The sequence shown here is derived from an EMBL/GenBank/DDBJ whole genome shotgun (WGS) entry which is preliminary data.</text>
</comment>
<feature type="non-terminal residue" evidence="5">
    <location>
        <position position="1"/>
    </location>
</feature>
<feature type="domain" description="Kazal-like" evidence="4">
    <location>
        <begin position="164"/>
        <end position="214"/>
    </location>
</feature>
<dbReference type="CDD" id="cd00104">
    <property type="entry name" value="KAZAL_FS"/>
    <property type="match status" value="6"/>
</dbReference>
<feature type="domain" description="Kazal-like" evidence="4">
    <location>
        <begin position="218"/>
        <end position="268"/>
    </location>
</feature>
<dbReference type="Pfam" id="PF00050">
    <property type="entry name" value="Kazal_1"/>
    <property type="match status" value="3"/>
</dbReference>
<sequence>AGNTSEDSAFPKVCDITCTNEFNPVCDTKGSTHHNFCFMERAACLNPDLDIKLAQPGICEAKRECNDKCGATQNEVCGSNGKTYLNLCWFTFAACQTSEENISVAYQGACQNSTSTCNGDCGTENNPVCGSDGKTYPNLCYLTLAKCSSHNTLEMKHSGECRLKGYCNGKCGIEIKPVCGTDGKTYLNLCWLAFAVCQTPQEGIRLAHPGQCNSSPSEQTRENCNSECGTEELTVCGSDGKSYPNSCWLTFANCTSSVQIEMVHPGVCSADVPCTDNCGTNHNPVCGSDGKTYLNNCWLTLAECQSPQENITLIHPGKCEKESSQCNVNCGTEHASVCGSDGKTYVNLCWLTLVSCSESRNITMAHKGSCSKFL</sequence>
<evidence type="ECO:0000256" key="1">
    <source>
        <dbReference type="ARBA" id="ARBA00022690"/>
    </source>
</evidence>
<feature type="domain" description="Kazal-like" evidence="4">
    <location>
        <begin position="269"/>
        <end position="321"/>
    </location>
</feature>
<dbReference type="SUPFAM" id="SSF100895">
    <property type="entry name" value="Kazal-type serine protease inhibitors"/>
    <property type="match status" value="7"/>
</dbReference>
<evidence type="ECO:0000256" key="2">
    <source>
        <dbReference type="ARBA" id="ARBA00022900"/>
    </source>
</evidence>
<dbReference type="SMART" id="SM00280">
    <property type="entry name" value="KAZAL"/>
    <property type="match status" value="7"/>
</dbReference>